<dbReference type="GO" id="GO:0003700">
    <property type="term" value="F:DNA-binding transcription factor activity"/>
    <property type="evidence" value="ECO:0007669"/>
    <property type="project" value="InterPro"/>
</dbReference>
<evidence type="ECO:0000313" key="5">
    <source>
        <dbReference type="Proteomes" id="UP000295008"/>
    </source>
</evidence>
<evidence type="ECO:0000256" key="1">
    <source>
        <dbReference type="ARBA" id="ARBA00023015"/>
    </source>
</evidence>
<dbReference type="EMBL" id="SLUN01000017">
    <property type="protein sequence ID" value="TCL65260.1"/>
    <property type="molecule type" value="Genomic_DNA"/>
</dbReference>
<dbReference type="Pfam" id="PF25583">
    <property type="entry name" value="WCX"/>
    <property type="match status" value="1"/>
</dbReference>
<accession>A0A4R1RHP8</accession>
<proteinExistence type="predicted"/>
<dbReference type="InterPro" id="IPR013196">
    <property type="entry name" value="HTH_11"/>
</dbReference>
<dbReference type="OrthoDB" id="9815009at2"/>
<dbReference type="PROSITE" id="PS52050">
    <property type="entry name" value="WYL"/>
    <property type="match status" value="1"/>
</dbReference>
<name>A0A4R1RHP8_HYDET</name>
<dbReference type="PANTHER" id="PTHR34580:SF1">
    <property type="entry name" value="PROTEIN PAFC"/>
    <property type="match status" value="1"/>
</dbReference>
<keyword evidence="4" id="KW-0238">DNA-binding</keyword>
<keyword evidence="5" id="KW-1185">Reference proteome</keyword>
<sequence length="313" mass="35488">MKLDRLIAILVLLLRRDRIPARELAELFEVSVRTVLRDVDAIDRAGIPIVTYQGAGGGIGIAEGFRLDRSLLTPDDMAALVASLKGVASSVPDTRHTVLLEKLRNTLSPEQLQTVQAKTNQLVIDLEPWGGAGPVKERLAMLRQAIADRRQVRLAYTDAAGQSSVRLVEPYSLVLKGQRWYLYAWCEARQGFRLFRLGRITELSVTETRFVPREVALDELPWEHEWWKPENAIQLELVFERELSAAVREWFGEDAIREDDQRLMVKAVMPENPWLYGFLLSFGPGLEVVNPPHIRRVLLDLAAGIVRRYSSET</sequence>
<feature type="domain" description="HTH deoR-type" evidence="3">
    <location>
        <begin position="2"/>
        <end position="57"/>
    </location>
</feature>
<dbReference type="Proteomes" id="UP000295008">
    <property type="component" value="Unassembled WGS sequence"/>
</dbReference>
<dbReference type="PANTHER" id="PTHR34580">
    <property type="match status" value="1"/>
</dbReference>
<dbReference type="PIRSF" id="PIRSF016838">
    <property type="entry name" value="PafC"/>
    <property type="match status" value="1"/>
</dbReference>
<dbReference type="AlphaFoldDB" id="A0A4R1RHP8"/>
<dbReference type="InterPro" id="IPR036388">
    <property type="entry name" value="WH-like_DNA-bd_sf"/>
</dbReference>
<dbReference type="SUPFAM" id="SSF46785">
    <property type="entry name" value="Winged helix' DNA-binding domain"/>
    <property type="match status" value="1"/>
</dbReference>
<evidence type="ECO:0000259" key="3">
    <source>
        <dbReference type="PROSITE" id="PS51000"/>
    </source>
</evidence>
<gene>
    <name evidence="4" type="ORF">EDC14_10178</name>
</gene>
<dbReference type="InterPro" id="IPR001034">
    <property type="entry name" value="DeoR_HTH"/>
</dbReference>
<comment type="caution">
    <text evidence="4">The sequence shown here is derived from an EMBL/GenBank/DDBJ whole genome shotgun (WGS) entry which is preliminary data.</text>
</comment>
<dbReference type="RefSeq" id="WP_132014939.1">
    <property type="nucleotide sequence ID" value="NZ_SLUN01000017.1"/>
</dbReference>
<keyword evidence="2" id="KW-0804">Transcription</keyword>
<organism evidence="4 5">
    <name type="scientific">Hydrogenispora ethanolica</name>
    <dbReference type="NCBI Taxonomy" id="1082276"/>
    <lineage>
        <taxon>Bacteria</taxon>
        <taxon>Bacillati</taxon>
        <taxon>Bacillota</taxon>
        <taxon>Hydrogenispora</taxon>
    </lineage>
</organism>
<reference evidence="4 5" key="1">
    <citation type="submission" date="2019-03" db="EMBL/GenBank/DDBJ databases">
        <title>Genomic Encyclopedia of Type Strains, Phase IV (KMG-IV): sequencing the most valuable type-strain genomes for metagenomic binning, comparative biology and taxonomic classification.</title>
        <authorList>
            <person name="Goeker M."/>
        </authorList>
    </citation>
    <scope>NUCLEOTIDE SEQUENCE [LARGE SCALE GENOMIC DNA]</scope>
    <source>
        <strain evidence="4 5">LX-B</strain>
    </source>
</reference>
<evidence type="ECO:0000313" key="4">
    <source>
        <dbReference type="EMBL" id="TCL65260.1"/>
    </source>
</evidence>
<dbReference type="Gene3D" id="1.10.10.10">
    <property type="entry name" value="Winged helix-like DNA-binding domain superfamily/Winged helix DNA-binding domain"/>
    <property type="match status" value="1"/>
</dbReference>
<dbReference type="InterPro" id="IPR051534">
    <property type="entry name" value="CBASS_pafABC_assoc_protein"/>
</dbReference>
<dbReference type="Pfam" id="PF13280">
    <property type="entry name" value="WYL"/>
    <property type="match status" value="1"/>
</dbReference>
<dbReference type="InterPro" id="IPR036390">
    <property type="entry name" value="WH_DNA-bd_sf"/>
</dbReference>
<keyword evidence="1" id="KW-0805">Transcription regulation</keyword>
<dbReference type="InterPro" id="IPR028349">
    <property type="entry name" value="PafC-like"/>
</dbReference>
<dbReference type="InterPro" id="IPR057727">
    <property type="entry name" value="WCX_dom"/>
</dbReference>
<dbReference type="GO" id="GO:0003677">
    <property type="term" value="F:DNA binding"/>
    <property type="evidence" value="ECO:0007669"/>
    <property type="project" value="UniProtKB-KW"/>
</dbReference>
<protein>
    <submittedName>
        <fullName evidence="4">Putative DNA-binding transcriptional regulator YafY</fullName>
    </submittedName>
</protein>
<dbReference type="InterPro" id="IPR026881">
    <property type="entry name" value="WYL_dom"/>
</dbReference>
<dbReference type="PROSITE" id="PS51000">
    <property type="entry name" value="HTH_DEOR_2"/>
    <property type="match status" value="1"/>
</dbReference>
<evidence type="ECO:0000256" key="2">
    <source>
        <dbReference type="ARBA" id="ARBA00023163"/>
    </source>
</evidence>
<dbReference type="Pfam" id="PF08279">
    <property type="entry name" value="HTH_11"/>
    <property type="match status" value="1"/>
</dbReference>